<dbReference type="GO" id="GO:1904680">
    <property type="term" value="F:peptide transmembrane transporter activity"/>
    <property type="evidence" value="ECO:0007669"/>
    <property type="project" value="InterPro"/>
</dbReference>
<keyword evidence="4" id="KW-0653">Protein transport</keyword>
<reference evidence="10 11" key="1">
    <citation type="submission" date="2018-08" db="EMBL/GenBank/DDBJ databases">
        <title>Parvularcula sp. SM1705, isolated from surface water of the South Sea China.</title>
        <authorList>
            <person name="Sun L."/>
        </authorList>
    </citation>
    <scope>NUCLEOTIDE SEQUENCE [LARGE SCALE GENOMIC DNA]</scope>
    <source>
        <strain evidence="10 11">SM1705</strain>
    </source>
</reference>
<evidence type="ECO:0000259" key="9">
    <source>
        <dbReference type="PROSITE" id="PS50850"/>
    </source>
</evidence>
<feature type="transmembrane region" description="Helical" evidence="8">
    <location>
        <begin position="192"/>
        <end position="214"/>
    </location>
</feature>
<keyword evidence="11" id="KW-1185">Reference proteome</keyword>
<feature type="domain" description="Major facilitator superfamily (MFS) profile" evidence="9">
    <location>
        <begin position="25"/>
        <end position="511"/>
    </location>
</feature>
<feature type="transmembrane region" description="Helical" evidence="8">
    <location>
        <begin position="377"/>
        <end position="396"/>
    </location>
</feature>
<evidence type="ECO:0000256" key="2">
    <source>
        <dbReference type="ARBA" id="ARBA00005982"/>
    </source>
</evidence>
<dbReference type="AlphaFoldDB" id="A0A371RG97"/>
<dbReference type="InterPro" id="IPR018456">
    <property type="entry name" value="PTR2_symporter_CS"/>
</dbReference>
<evidence type="ECO:0000313" key="10">
    <source>
        <dbReference type="EMBL" id="RFB04456.1"/>
    </source>
</evidence>
<dbReference type="Proteomes" id="UP000264589">
    <property type="component" value="Unassembled WGS sequence"/>
</dbReference>
<feature type="transmembrane region" description="Helical" evidence="8">
    <location>
        <begin position="347"/>
        <end position="365"/>
    </location>
</feature>
<dbReference type="EMBL" id="QUQO01000001">
    <property type="protein sequence ID" value="RFB04456.1"/>
    <property type="molecule type" value="Genomic_DNA"/>
</dbReference>
<dbReference type="InterPro" id="IPR036259">
    <property type="entry name" value="MFS_trans_sf"/>
</dbReference>
<dbReference type="OrthoDB" id="9772725at2"/>
<feature type="transmembrane region" description="Helical" evidence="8">
    <location>
        <begin position="438"/>
        <end position="460"/>
    </location>
</feature>
<keyword evidence="4" id="KW-0813">Transport</keyword>
<feature type="transmembrane region" description="Helical" evidence="8">
    <location>
        <begin position="296"/>
        <end position="313"/>
    </location>
</feature>
<feature type="region of interest" description="Disordered" evidence="7">
    <location>
        <begin position="515"/>
        <end position="534"/>
    </location>
</feature>
<feature type="transmembrane region" description="Helical" evidence="8">
    <location>
        <begin position="164"/>
        <end position="186"/>
    </location>
</feature>
<dbReference type="PROSITE" id="PS50850">
    <property type="entry name" value="MFS"/>
    <property type="match status" value="1"/>
</dbReference>
<dbReference type="SUPFAM" id="SSF103473">
    <property type="entry name" value="MFS general substrate transporter"/>
    <property type="match status" value="1"/>
</dbReference>
<evidence type="ECO:0000313" key="11">
    <source>
        <dbReference type="Proteomes" id="UP000264589"/>
    </source>
</evidence>
<feature type="transmembrane region" description="Helical" evidence="8">
    <location>
        <begin position="235"/>
        <end position="259"/>
    </location>
</feature>
<feature type="transmembrane region" description="Helical" evidence="8">
    <location>
        <begin position="93"/>
        <end position="112"/>
    </location>
</feature>
<evidence type="ECO:0000256" key="5">
    <source>
        <dbReference type="ARBA" id="ARBA00022989"/>
    </source>
</evidence>
<dbReference type="GO" id="GO:0016020">
    <property type="term" value="C:membrane"/>
    <property type="evidence" value="ECO:0007669"/>
    <property type="project" value="UniProtKB-SubCell"/>
</dbReference>
<feature type="transmembrane region" description="Helical" evidence="8">
    <location>
        <begin position="265"/>
        <end position="284"/>
    </location>
</feature>
<evidence type="ECO:0000256" key="1">
    <source>
        <dbReference type="ARBA" id="ARBA00004141"/>
    </source>
</evidence>
<organism evidence="10 11">
    <name type="scientific">Parvularcula marina</name>
    <dbReference type="NCBI Taxonomy" id="2292771"/>
    <lineage>
        <taxon>Bacteria</taxon>
        <taxon>Pseudomonadati</taxon>
        <taxon>Pseudomonadota</taxon>
        <taxon>Alphaproteobacteria</taxon>
        <taxon>Parvularculales</taxon>
        <taxon>Parvularculaceae</taxon>
        <taxon>Parvularcula</taxon>
    </lineage>
</organism>
<evidence type="ECO:0000256" key="7">
    <source>
        <dbReference type="SAM" id="MobiDB-lite"/>
    </source>
</evidence>
<sequence>MLLVTLAGGIGMAIALFQIRNHPKGLYILFFAEMWERFSYYGMRALLVLYLTKHFLFTQDAAYGLYGAYTTLVYILPVIGGYLADKYMGQRKAVAIGAALLVVGHGLMAVEGEAVQFGESPDMAVLNIFYLALAFIILGVGFLKANISAMVGQLYPKTDLRRDGAFTLFYVGINSGSFLGALWAGYLGETYGWKYGFGLAGVGMLLGLIVFLLGKPLLKGAGELKNAAEVQAKRFMGLSPDMLIYIGTAGMLGLVWWLVRDQGKVAAILWPVMFIVYAYIVFRAVVKLTPHERDRIFAALILISTQVLFWALFEQAGSSLNIYTDEAVDRTMFGWEVPASVFQSLNAFYIIYLGPLFAGLWIFLAKRNMEPTAPQKFGLGIVQLGLGFLVLVWGAGSGVDMTPVIFIFLIYLLHTTGELFLSPVGLSAMTRLSPANMVGLIMGAWFLASGAGNMVASQIAQATGSDALEEEYNVELVMEVYSRIGWIAVAVGFGLVLISPLINYLMHTKTLKDDEPLVGSGEEHPAEVPVDRIN</sequence>
<comment type="caution">
    <text evidence="10">The sequence shown here is derived from an EMBL/GenBank/DDBJ whole genome shotgun (WGS) entry which is preliminary data.</text>
</comment>
<dbReference type="Pfam" id="PF00854">
    <property type="entry name" value="PTR2"/>
    <property type="match status" value="1"/>
</dbReference>
<proteinExistence type="inferred from homology"/>
<gene>
    <name evidence="10" type="ORF">DX908_03635</name>
</gene>
<dbReference type="PROSITE" id="PS01022">
    <property type="entry name" value="PTR2_1"/>
    <property type="match status" value="1"/>
</dbReference>
<evidence type="ECO:0000256" key="4">
    <source>
        <dbReference type="ARBA" id="ARBA00022856"/>
    </source>
</evidence>
<evidence type="ECO:0000256" key="3">
    <source>
        <dbReference type="ARBA" id="ARBA00022692"/>
    </source>
</evidence>
<dbReference type="GO" id="GO:0006857">
    <property type="term" value="P:oligopeptide transport"/>
    <property type="evidence" value="ECO:0007669"/>
    <property type="project" value="InterPro"/>
</dbReference>
<dbReference type="CDD" id="cd17346">
    <property type="entry name" value="MFS_DtpA_like"/>
    <property type="match status" value="1"/>
</dbReference>
<keyword evidence="4" id="KW-0571">Peptide transport</keyword>
<keyword evidence="6 8" id="KW-0472">Membrane</keyword>
<protein>
    <submittedName>
        <fullName evidence="10">MFS transporter</fullName>
    </submittedName>
</protein>
<dbReference type="InterPro" id="IPR000109">
    <property type="entry name" value="POT_fam"/>
</dbReference>
<feature type="transmembrane region" description="Helical" evidence="8">
    <location>
        <begin position="480"/>
        <end position="502"/>
    </location>
</feature>
<dbReference type="Gene3D" id="1.20.1250.20">
    <property type="entry name" value="MFS general substrate transporter like domains"/>
    <property type="match status" value="1"/>
</dbReference>
<evidence type="ECO:0000256" key="8">
    <source>
        <dbReference type="SAM" id="Phobius"/>
    </source>
</evidence>
<feature type="transmembrane region" description="Helical" evidence="8">
    <location>
        <begin position="124"/>
        <end position="143"/>
    </location>
</feature>
<feature type="transmembrane region" description="Helical" evidence="8">
    <location>
        <begin position="63"/>
        <end position="84"/>
    </location>
</feature>
<keyword evidence="5 8" id="KW-1133">Transmembrane helix</keyword>
<dbReference type="InterPro" id="IPR005279">
    <property type="entry name" value="Dipep/tripep_permease"/>
</dbReference>
<accession>A0A371RG97</accession>
<comment type="subcellular location">
    <subcellularLocation>
        <location evidence="1">Membrane</location>
        <topology evidence="1">Multi-pass membrane protein</topology>
    </subcellularLocation>
</comment>
<name>A0A371RG97_9PROT</name>
<dbReference type="PANTHER" id="PTHR11654">
    <property type="entry name" value="OLIGOPEPTIDE TRANSPORTER-RELATED"/>
    <property type="match status" value="1"/>
</dbReference>
<keyword evidence="3 8" id="KW-0812">Transmembrane</keyword>
<dbReference type="InParanoid" id="A0A371RG97"/>
<dbReference type="NCBIfam" id="TIGR00924">
    <property type="entry name" value="yjdL_sub1_fam"/>
    <property type="match status" value="1"/>
</dbReference>
<feature type="transmembrane region" description="Helical" evidence="8">
    <location>
        <begin position="402"/>
        <end position="426"/>
    </location>
</feature>
<evidence type="ECO:0000256" key="6">
    <source>
        <dbReference type="ARBA" id="ARBA00023136"/>
    </source>
</evidence>
<comment type="similarity">
    <text evidence="2">Belongs to the major facilitator superfamily. Proton-dependent oligopeptide transporter (POT/PTR) (TC 2.A.17) family.</text>
</comment>
<dbReference type="FunCoup" id="A0A371RG97">
    <property type="interactions" value="146"/>
</dbReference>
<dbReference type="InterPro" id="IPR020846">
    <property type="entry name" value="MFS_dom"/>
</dbReference>